<dbReference type="GO" id="GO:0071011">
    <property type="term" value="C:precatalytic spliceosome"/>
    <property type="evidence" value="ECO:0007669"/>
    <property type="project" value="TreeGrafter"/>
</dbReference>
<dbReference type="Gene3D" id="3.30.70.330">
    <property type="match status" value="1"/>
</dbReference>
<dbReference type="Proteomes" id="UP000799770">
    <property type="component" value="Unassembled WGS sequence"/>
</dbReference>
<evidence type="ECO:0000256" key="1">
    <source>
        <dbReference type="ARBA" id="ARBA00022884"/>
    </source>
</evidence>
<accession>A0A6A5YN29</accession>
<feature type="region of interest" description="Disordered" evidence="3">
    <location>
        <begin position="179"/>
        <end position="366"/>
    </location>
</feature>
<feature type="compositionally biased region" description="Basic and acidic residues" evidence="3">
    <location>
        <begin position="339"/>
        <end position="354"/>
    </location>
</feature>
<evidence type="ECO:0000313" key="6">
    <source>
        <dbReference type="Proteomes" id="UP000799770"/>
    </source>
</evidence>
<feature type="compositionally biased region" description="Basic residues" evidence="3">
    <location>
        <begin position="355"/>
        <end position="366"/>
    </location>
</feature>
<feature type="compositionally biased region" description="Basic and acidic residues" evidence="3">
    <location>
        <begin position="305"/>
        <end position="316"/>
    </location>
</feature>
<gene>
    <name evidence="5" type="ORF">BDV96DRAFT_606295</name>
</gene>
<feature type="compositionally biased region" description="Basic and acidic residues" evidence="3">
    <location>
        <begin position="248"/>
        <end position="257"/>
    </location>
</feature>
<dbReference type="SUPFAM" id="SSF54928">
    <property type="entry name" value="RNA-binding domain, RBD"/>
    <property type="match status" value="1"/>
</dbReference>
<dbReference type="Pfam" id="PF00076">
    <property type="entry name" value="RRM_1"/>
    <property type="match status" value="1"/>
</dbReference>
<dbReference type="InterPro" id="IPR045844">
    <property type="entry name" value="RRM_Ist3-like"/>
</dbReference>
<proteinExistence type="predicted"/>
<evidence type="ECO:0000256" key="2">
    <source>
        <dbReference type="PROSITE-ProRule" id="PRU00176"/>
    </source>
</evidence>
<dbReference type="PANTHER" id="PTHR45880:SF1">
    <property type="entry name" value="RNA-BINDING MOTIF PROTEIN, X-LINKED 2"/>
    <property type="match status" value="1"/>
</dbReference>
<dbReference type="GO" id="GO:0005686">
    <property type="term" value="C:U2 snRNP"/>
    <property type="evidence" value="ECO:0007669"/>
    <property type="project" value="TreeGrafter"/>
</dbReference>
<dbReference type="GO" id="GO:0003723">
    <property type="term" value="F:RNA binding"/>
    <property type="evidence" value="ECO:0007669"/>
    <property type="project" value="UniProtKB-UniRule"/>
</dbReference>
<feature type="compositionally biased region" description="Basic and acidic residues" evidence="3">
    <location>
        <begin position="219"/>
        <end position="234"/>
    </location>
</feature>
<dbReference type="PROSITE" id="PS50102">
    <property type="entry name" value="RRM"/>
    <property type="match status" value="1"/>
</dbReference>
<dbReference type="GO" id="GO:0000398">
    <property type="term" value="P:mRNA splicing, via spliceosome"/>
    <property type="evidence" value="ECO:0007669"/>
    <property type="project" value="InterPro"/>
</dbReference>
<dbReference type="OrthoDB" id="2573941at2759"/>
<sequence>MERAASVCAGCLSLSRLFGCIHPTPRRAEDSQPASQPASQPDTELVLTSPDYTACDAPASPTSVQHSAAMNTIRSIQKLNQRELEDGTDPKSSWHTDYRDTAFIYVGGLPFDLSEGDIITIFSQFGEPTWIKLARDRETGKSRGFCWIKYEDQRSTDLAVDNLGGATVMSRTLRVDHARYKPKDDEDMRDNTMGEPDPDEDAWTKKRRKTESESESEEERPMLPEETELAKLMEMDDDDPMKASMVQRKQEEVDTALRKLKKAKRKEKKHHSRRHVRDGSKERERRRIKYDEDDEPSRHKRSSRRDRSPEDSDASRERRRRDKRRDEDGHLKSKRSPRRDRDDQDQAASKERYLHYRKTTRTKGQQ</sequence>
<dbReference type="InterPro" id="IPR000504">
    <property type="entry name" value="RRM_dom"/>
</dbReference>
<organism evidence="5 6">
    <name type="scientific">Lophiotrema nucula</name>
    <dbReference type="NCBI Taxonomy" id="690887"/>
    <lineage>
        <taxon>Eukaryota</taxon>
        <taxon>Fungi</taxon>
        <taxon>Dikarya</taxon>
        <taxon>Ascomycota</taxon>
        <taxon>Pezizomycotina</taxon>
        <taxon>Dothideomycetes</taxon>
        <taxon>Pleosporomycetidae</taxon>
        <taxon>Pleosporales</taxon>
        <taxon>Lophiotremataceae</taxon>
        <taxon>Lophiotrema</taxon>
    </lineage>
</organism>
<evidence type="ECO:0000313" key="5">
    <source>
        <dbReference type="EMBL" id="KAF2107747.1"/>
    </source>
</evidence>
<protein>
    <recommendedName>
        <fullName evidence="4">RRM domain-containing protein</fullName>
    </recommendedName>
</protein>
<dbReference type="PANTHER" id="PTHR45880">
    <property type="entry name" value="RNA-BINDING MOTIF PROTEIN, X-LINKED 2"/>
    <property type="match status" value="1"/>
</dbReference>
<dbReference type="SMART" id="SM00360">
    <property type="entry name" value="RRM"/>
    <property type="match status" value="1"/>
</dbReference>
<feature type="compositionally biased region" description="Polar residues" evidence="3">
    <location>
        <begin position="32"/>
        <end position="42"/>
    </location>
</feature>
<dbReference type="InterPro" id="IPR051847">
    <property type="entry name" value="RNA_proc/Spliceosome_comp"/>
</dbReference>
<feature type="compositionally biased region" description="Basic and acidic residues" evidence="3">
    <location>
        <begin position="179"/>
        <end position="192"/>
    </location>
</feature>
<keyword evidence="6" id="KW-1185">Reference proteome</keyword>
<dbReference type="AlphaFoldDB" id="A0A6A5YN29"/>
<evidence type="ECO:0000256" key="3">
    <source>
        <dbReference type="SAM" id="MobiDB-lite"/>
    </source>
</evidence>
<dbReference type="EMBL" id="ML977352">
    <property type="protein sequence ID" value="KAF2107747.1"/>
    <property type="molecule type" value="Genomic_DNA"/>
</dbReference>
<dbReference type="GO" id="GO:0071013">
    <property type="term" value="C:catalytic step 2 spliceosome"/>
    <property type="evidence" value="ECO:0007669"/>
    <property type="project" value="TreeGrafter"/>
</dbReference>
<keyword evidence="1 2" id="KW-0694">RNA-binding</keyword>
<dbReference type="CDD" id="cd12411">
    <property type="entry name" value="RRM_ist3_like"/>
    <property type="match status" value="1"/>
</dbReference>
<reference evidence="5" key="1">
    <citation type="journal article" date="2020" name="Stud. Mycol.">
        <title>101 Dothideomycetes genomes: a test case for predicting lifestyles and emergence of pathogens.</title>
        <authorList>
            <person name="Haridas S."/>
            <person name="Albert R."/>
            <person name="Binder M."/>
            <person name="Bloem J."/>
            <person name="Labutti K."/>
            <person name="Salamov A."/>
            <person name="Andreopoulos B."/>
            <person name="Baker S."/>
            <person name="Barry K."/>
            <person name="Bills G."/>
            <person name="Bluhm B."/>
            <person name="Cannon C."/>
            <person name="Castanera R."/>
            <person name="Culley D."/>
            <person name="Daum C."/>
            <person name="Ezra D."/>
            <person name="Gonzalez J."/>
            <person name="Henrissat B."/>
            <person name="Kuo A."/>
            <person name="Liang C."/>
            <person name="Lipzen A."/>
            <person name="Lutzoni F."/>
            <person name="Magnuson J."/>
            <person name="Mondo S."/>
            <person name="Nolan M."/>
            <person name="Ohm R."/>
            <person name="Pangilinan J."/>
            <person name="Park H.-J."/>
            <person name="Ramirez L."/>
            <person name="Alfaro M."/>
            <person name="Sun H."/>
            <person name="Tritt A."/>
            <person name="Yoshinaga Y."/>
            <person name="Zwiers L.-H."/>
            <person name="Turgeon B."/>
            <person name="Goodwin S."/>
            <person name="Spatafora J."/>
            <person name="Crous P."/>
            <person name="Grigoriev I."/>
        </authorList>
    </citation>
    <scope>NUCLEOTIDE SEQUENCE</scope>
    <source>
        <strain evidence="5">CBS 627.86</strain>
    </source>
</reference>
<feature type="compositionally biased region" description="Basic residues" evidence="3">
    <location>
        <begin position="258"/>
        <end position="276"/>
    </location>
</feature>
<feature type="domain" description="RRM" evidence="4">
    <location>
        <begin position="102"/>
        <end position="180"/>
    </location>
</feature>
<dbReference type="InterPro" id="IPR035979">
    <property type="entry name" value="RBD_domain_sf"/>
</dbReference>
<feature type="region of interest" description="Disordered" evidence="3">
    <location>
        <begin position="25"/>
        <end position="44"/>
    </location>
</feature>
<name>A0A6A5YN29_9PLEO</name>
<evidence type="ECO:0000259" key="4">
    <source>
        <dbReference type="PROSITE" id="PS50102"/>
    </source>
</evidence>
<dbReference type="InterPro" id="IPR012677">
    <property type="entry name" value="Nucleotide-bd_a/b_plait_sf"/>
</dbReference>